<dbReference type="PRINTS" id="PR00502">
    <property type="entry name" value="NUDIXFAMILY"/>
</dbReference>
<dbReference type="InterPro" id="IPR051325">
    <property type="entry name" value="Nudix_hydrolase_domain"/>
</dbReference>
<keyword evidence="4 6" id="KW-0378">Hydrolase</keyword>
<dbReference type="InterPro" id="IPR020084">
    <property type="entry name" value="NUDIX_hydrolase_CS"/>
</dbReference>
<gene>
    <name evidence="8" type="ORF">IAD01_02975</name>
</gene>
<dbReference type="InterPro" id="IPR015797">
    <property type="entry name" value="NUDIX_hydrolase-like_dom_sf"/>
</dbReference>
<dbReference type="EMBL" id="DVIR01000030">
    <property type="protein sequence ID" value="HIS24349.1"/>
    <property type="molecule type" value="Genomic_DNA"/>
</dbReference>
<dbReference type="InterPro" id="IPR020476">
    <property type="entry name" value="Nudix_hydrolase"/>
</dbReference>
<evidence type="ECO:0000259" key="7">
    <source>
        <dbReference type="PROSITE" id="PS51462"/>
    </source>
</evidence>
<keyword evidence="3" id="KW-0547">Nucleotide-binding</keyword>
<evidence type="ECO:0000256" key="5">
    <source>
        <dbReference type="ARBA" id="ARBA00032644"/>
    </source>
</evidence>
<evidence type="ECO:0000256" key="3">
    <source>
        <dbReference type="ARBA" id="ARBA00022741"/>
    </source>
</evidence>
<dbReference type="PANTHER" id="PTHR21340:SF0">
    <property type="entry name" value="BIS(5'-NUCLEOSYL)-TETRAPHOSPHATASE [ASYMMETRICAL]"/>
    <property type="match status" value="1"/>
</dbReference>
<reference evidence="8" key="1">
    <citation type="submission" date="2020-10" db="EMBL/GenBank/DDBJ databases">
        <authorList>
            <person name="Gilroy R."/>
        </authorList>
    </citation>
    <scope>NUCLEOTIDE SEQUENCE</scope>
    <source>
        <strain evidence="8">CHK157-1446</strain>
    </source>
</reference>
<dbReference type="GO" id="GO:0004081">
    <property type="term" value="F:bis(5'-nucleosyl)-tetraphosphatase (asymmetrical) activity"/>
    <property type="evidence" value="ECO:0007669"/>
    <property type="project" value="TreeGrafter"/>
</dbReference>
<protein>
    <recommendedName>
        <fullName evidence="2">Bis(5'-nucleosyl)-tetraphosphatase [asymmetrical]</fullName>
    </recommendedName>
    <alternativeName>
        <fullName evidence="5">Diadenosine 5',5'''-P1,P4-tetraphosphate asymmetrical hydrolase</fullName>
    </alternativeName>
</protein>
<dbReference type="PANTHER" id="PTHR21340">
    <property type="entry name" value="DIADENOSINE 5,5-P1,P4-TETRAPHOSPHATE PYROPHOSPHOHYDROLASE MUTT"/>
    <property type="match status" value="1"/>
</dbReference>
<dbReference type="InterPro" id="IPR000086">
    <property type="entry name" value="NUDIX_hydrolase_dom"/>
</dbReference>
<dbReference type="InterPro" id="IPR003565">
    <property type="entry name" value="Tetra_PHTase"/>
</dbReference>
<accession>A0A9D1ENA1</accession>
<evidence type="ECO:0000313" key="8">
    <source>
        <dbReference type="EMBL" id="HIS24349.1"/>
    </source>
</evidence>
<dbReference type="Proteomes" id="UP000823982">
    <property type="component" value="Unassembled WGS sequence"/>
</dbReference>
<name>A0A9D1ENA1_9FIRM</name>
<organism evidence="8 9">
    <name type="scientific">Candidatus Faeciplasma gallinarum</name>
    <dbReference type="NCBI Taxonomy" id="2840799"/>
    <lineage>
        <taxon>Bacteria</taxon>
        <taxon>Bacillati</taxon>
        <taxon>Bacillota</taxon>
        <taxon>Clostridia</taxon>
        <taxon>Eubacteriales</taxon>
        <taxon>Oscillospiraceae</taxon>
        <taxon>Oscillospiraceae incertae sedis</taxon>
        <taxon>Candidatus Faeciplasma</taxon>
    </lineage>
</organism>
<evidence type="ECO:0000313" key="9">
    <source>
        <dbReference type="Proteomes" id="UP000823982"/>
    </source>
</evidence>
<dbReference type="SUPFAM" id="SSF55811">
    <property type="entry name" value="Nudix"/>
    <property type="match status" value="1"/>
</dbReference>
<dbReference type="Pfam" id="PF00293">
    <property type="entry name" value="NUDIX"/>
    <property type="match status" value="1"/>
</dbReference>
<feature type="domain" description="Nudix hydrolase" evidence="7">
    <location>
        <begin position="2"/>
        <end position="129"/>
    </location>
</feature>
<dbReference type="AlphaFoldDB" id="A0A9D1ENA1"/>
<evidence type="ECO:0000256" key="6">
    <source>
        <dbReference type="RuleBase" id="RU003476"/>
    </source>
</evidence>
<comment type="caution">
    <text evidence="8">The sequence shown here is derived from an EMBL/GenBank/DDBJ whole genome shotgun (WGS) entry which is preliminary data.</text>
</comment>
<dbReference type="Gene3D" id="3.90.79.10">
    <property type="entry name" value="Nucleoside Triphosphate Pyrophosphohydrolase"/>
    <property type="match status" value="1"/>
</dbReference>
<sequence>MLHEKSCGAIVYRKFHGNTEILLIKHVNSGHWSFPKGHVESGETEVETALREIKEETGIDVIIDSTFREIVSYCPKKGTQKIVVYFLAKAKNSDYIPQREEIADIKWVEIDRAQSVLSYENDKSIVAKARTIIAQHA</sequence>
<dbReference type="GO" id="GO:0000166">
    <property type="term" value="F:nucleotide binding"/>
    <property type="evidence" value="ECO:0007669"/>
    <property type="project" value="UniProtKB-KW"/>
</dbReference>
<evidence type="ECO:0000256" key="2">
    <source>
        <dbReference type="ARBA" id="ARBA00018911"/>
    </source>
</evidence>
<comment type="similarity">
    <text evidence="1 6">Belongs to the Nudix hydrolase family.</text>
</comment>
<dbReference type="PROSITE" id="PS51462">
    <property type="entry name" value="NUDIX"/>
    <property type="match status" value="1"/>
</dbReference>
<dbReference type="CDD" id="cd03428">
    <property type="entry name" value="NUDIX_Ap4A_Nudt2"/>
    <property type="match status" value="1"/>
</dbReference>
<evidence type="ECO:0000256" key="1">
    <source>
        <dbReference type="ARBA" id="ARBA00005582"/>
    </source>
</evidence>
<dbReference type="GO" id="GO:0006167">
    <property type="term" value="P:AMP biosynthetic process"/>
    <property type="evidence" value="ECO:0007669"/>
    <property type="project" value="TreeGrafter"/>
</dbReference>
<proteinExistence type="inferred from homology"/>
<dbReference type="GO" id="GO:0006754">
    <property type="term" value="P:ATP biosynthetic process"/>
    <property type="evidence" value="ECO:0007669"/>
    <property type="project" value="TreeGrafter"/>
</dbReference>
<evidence type="ECO:0000256" key="4">
    <source>
        <dbReference type="ARBA" id="ARBA00022801"/>
    </source>
</evidence>
<dbReference type="PROSITE" id="PS00893">
    <property type="entry name" value="NUDIX_BOX"/>
    <property type="match status" value="1"/>
</dbReference>
<reference evidence="8" key="2">
    <citation type="journal article" date="2021" name="PeerJ">
        <title>Extensive microbial diversity within the chicken gut microbiome revealed by metagenomics and culture.</title>
        <authorList>
            <person name="Gilroy R."/>
            <person name="Ravi A."/>
            <person name="Getino M."/>
            <person name="Pursley I."/>
            <person name="Horton D.L."/>
            <person name="Alikhan N.F."/>
            <person name="Baker D."/>
            <person name="Gharbi K."/>
            <person name="Hall N."/>
            <person name="Watson M."/>
            <person name="Adriaenssens E.M."/>
            <person name="Foster-Nyarko E."/>
            <person name="Jarju S."/>
            <person name="Secka A."/>
            <person name="Antonio M."/>
            <person name="Oren A."/>
            <person name="Chaudhuri R.R."/>
            <person name="La Ragione R."/>
            <person name="Hildebrand F."/>
            <person name="Pallen M.J."/>
        </authorList>
    </citation>
    <scope>NUCLEOTIDE SEQUENCE</scope>
    <source>
        <strain evidence="8">CHK157-1446</strain>
    </source>
</reference>